<reference evidence="1 2" key="1">
    <citation type="submission" date="2015-03" db="EMBL/GenBank/DDBJ databases">
        <authorList>
            <person name="Murphy D."/>
        </authorList>
    </citation>
    <scope>NUCLEOTIDE SEQUENCE [LARGE SCALE GENOMIC DNA]</scope>
    <source>
        <strain evidence="1 2">BR165/97</strain>
    </source>
</reference>
<dbReference type="EMBL" id="CPZJ01000004">
    <property type="protein sequence ID" value="CNF49076.1"/>
    <property type="molecule type" value="Genomic_DNA"/>
</dbReference>
<dbReference type="OrthoDB" id="6444115at2"/>
<evidence type="ECO:0000313" key="2">
    <source>
        <dbReference type="Proteomes" id="UP000038750"/>
    </source>
</evidence>
<sequence length="119" mass="13595">MNRNQIWRAVAYTVDTYKGHDEVHVFVDAPDYETAKSRIYERLADEWELASDFIEFSNLWSESELRDMAVGPQAPVGLPLLESGASYDREPLILVASSRLREVLACALREVQIEEARHA</sequence>
<name>A0A0T9M200_YERIN</name>
<evidence type="ECO:0000313" key="1">
    <source>
        <dbReference type="EMBL" id="CNF49076.1"/>
    </source>
</evidence>
<dbReference type="AlphaFoldDB" id="A0A0T9M200"/>
<proteinExistence type="predicted"/>
<dbReference type="Proteomes" id="UP000038750">
    <property type="component" value="Unassembled WGS sequence"/>
</dbReference>
<protein>
    <submittedName>
        <fullName evidence="1">Uncharacterized protein</fullName>
    </submittedName>
</protein>
<dbReference type="RefSeq" id="WP_050073190.1">
    <property type="nucleotide sequence ID" value="NZ_CPZJ01000004.1"/>
</dbReference>
<organism evidence="1 2">
    <name type="scientific">Yersinia intermedia</name>
    <dbReference type="NCBI Taxonomy" id="631"/>
    <lineage>
        <taxon>Bacteria</taxon>
        <taxon>Pseudomonadati</taxon>
        <taxon>Pseudomonadota</taxon>
        <taxon>Gammaproteobacteria</taxon>
        <taxon>Enterobacterales</taxon>
        <taxon>Yersiniaceae</taxon>
        <taxon>Yersinia</taxon>
    </lineage>
</organism>
<gene>
    <name evidence="1" type="ORF">ERS008530_01338</name>
</gene>
<accession>A0A0T9M200</accession>